<sequence>MNVYIDTNIFDRLEKIDDLNITEKAKYEILYDLIVKDKISVPYSNAHLNDFHRGYLKNPAYIEKHLATIDAFTKNLCICQYWGDKEALWHRRNVREFFDSKKSDYNEEPQTWQDLIKDYPHMQLTMALKRLNPLPPKMRKAFKDPMFAAIFPLSEIHNTEAALIEDVFNLNIKMKSDYGFYKSLKIYAIQNAKSQPDLLKSIPKENKDVPPHLKILENAFELLKDNYTGENQQYSKVINTFIKQDFHGFKTDAQYNNMFDDAMHTFYASHCNYFITNDDKCHYKAQKTFENLKIKTKVIKIDHVEELLNC</sequence>
<dbReference type="Proteomes" id="UP000178198">
    <property type="component" value="Chromosome"/>
</dbReference>
<name>A0A1D9P6U5_9FLAO</name>
<proteinExistence type="predicted"/>
<evidence type="ECO:0000313" key="2">
    <source>
        <dbReference type="Proteomes" id="UP000178198"/>
    </source>
</evidence>
<reference evidence="1 2" key="1">
    <citation type="submission" date="2016-10" db="EMBL/GenBank/DDBJ databases">
        <title>Complete Genome Sequence of Flavobacterium sp. PK15.</title>
        <authorList>
            <person name="Ekwe A."/>
            <person name="Kim S.B."/>
        </authorList>
    </citation>
    <scope>NUCLEOTIDE SEQUENCE [LARGE SCALE GENOMIC DNA]</scope>
    <source>
        <strain evidence="1 2">PK15</strain>
    </source>
</reference>
<dbReference type="KEGG" id="fcm:BIW12_01885"/>
<dbReference type="RefSeq" id="WP_071183559.1">
    <property type="nucleotide sequence ID" value="NZ_CP017774.1"/>
</dbReference>
<dbReference type="STRING" id="1306519.BIW12_01885"/>
<dbReference type="EMBL" id="CP017774">
    <property type="protein sequence ID" value="AOZ98290.1"/>
    <property type="molecule type" value="Genomic_DNA"/>
</dbReference>
<organism evidence="1 2">
    <name type="scientific">Flavobacterium commune</name>
    <dbReference type="NCBI Taxonomy" id="1306519"/>
    <lineage>
        <taxon>Bacteria</taxon>
        <taxon>Pseudomonadati</taxon>
        <taxon>Bacteroidota</taxon>
        <taxon>Flavobacteriia</taxon>
        <taxon>Flavobacteriales</taxon>
        <taxon>Flavobacteriaceae</taxon>
        <taxon>Flavobacterium</taxon>
    </lineage>
</organism>
<dbReference type="AlphaFoldDB" id="A0A1D9P6U5"/>
<protein>
    <submittedName>
        <fullName evidence="1">Uncharacterized protein</fullName>
    </submittedName>
</protein>
<keyword evidence="2" id="KW-1185">Reference proteome</keyword>
<evidence type="ECO:0000313" key="1">
    <source>
        <dbReference type="EMBL" id="AOZ98290.1"/>
    </source>
</evidence>
<gene>
    <name evidence="1" type="ORF">BIW12_01885</name>
</gene>
<accession>A0A1D9P6U5</accession>
<dbReference type="OrthoDB" id="1413206at2"/>